<name>A0A2I1G9H4_9GLOM</name>
<dbReference type="VEuPathDB" id="FungiDB:RhiirA1_464380"/>
<protein>
    <submittedName>
        <fullName evidence="1">Uncharacterized protein</fullName>
    </submittedName>
</protein>
<dbReference type="AlphaFoldDB" id="A0A2I1G9H4"/>
<proteinExistence type="predicted"/>
<sequence length="363" mass="42121">MDCTGKILKLIAKSYPNLEYFNISALHGRFKSENDKGLSAIANSCHRLERTEYSETSICNTSWFVSNSQLLFIAIELEDRSSFHSKEQAENVLYNALKTIESENNKQSMKAGKLLHSYSKCETQIMQHLTKEKEVRTGICHVRSNVLNEHIIESDKIIAGKRKSTDGYPPTYNINVRECKDHSPPSILPSDFNHDHANCEEDIEPEYYDARKRHKIRYSWEDVIEKVDFRDSSKKDWILQGYNLSDEFRNFQQQTIQQVKLLAKHRSARDSLASKVKDIICLSNIMMIERTKPSYFTCKSNDWNTICQRQPLSSVANSVILEYSSALNNLQYRYSGETPEMWCSCICYPFKKLLEYNPNTSLK</sequence>
<reference evidence="1 2" key="1">
    <citation type="submission" date="2015-10" db="EMBL/GenBank/DDBJ databases">
        <title>Genome analyses suggest a sexual origin of heterokaryosis in a supposedly ancient asexual fungus.</title>
        <authorList>
            <person name="Ropars J."/>
            <person name="Sedzielewska K."/>
            <person name="Noel J."/>
            <person name="Charron P."/>
            <person name="Farinelli L."/>
            <person name="Marton T."/>
            <person name="Kruger M."/>
            <person name="Pelin A."/>
            <person name="Brachmann A."/>
            <person name="Corradi N."/>
        </authorList>
    </citation>
    <scope>NUCLEOTIDE SEQUENCE [LARGE SCALE GENOMIC DNA]</scope>
    <source>
        <strain evidence="1 2">A4</strain>
    </source>
</reference>
<accession>A0A2I1G9H4</accession>
<dbReference type="Proteomes" id="UP000234323">
    <property type="component" value="Unassembled WGS sequence"/>
</dbReference>
<gene>
    <name evidence="1" type="ORF">RhiirA4_457223</name>
</gene>
<comment type="caution">
    <text evidence="1">The sequence shown here is derived from an EMBL/GenBank/DDBJ whole genome shotgun (WGS) entry which is preliminary data.</text>
</comment>
<dbReference type="VEuPathDB" id="FungiDB:RhiirFUN_004697"/>
<evidence type="ECO:0000313" key="1">
    <source>
        <dbReference type="EMBL" id="PKY43268.1"/>
    </source>
</evidence>
<dbReference type="VEuPathDB" id="FungiDB:FUN_003058"/>
<organism evidence="1 2">
    <name type="scientific">Rhizophagus irregularis</name>
    <dbReference type="NCBI Taxonomy" id="588596"/>
    <lineage>
        <taxon>Eukaryota</taxon>
        <taxon>Fungi</taxon>
        <taxon>Fungi incertae sedis</taxon>
        <taxon>Mucoromycota</taxon>
        <taxon>Glomeromycotina</taxon>
        <taxon>Glomeromycetes</taxon>
        <taxon>Glomerales</taxon>
        <taxon>Glomeraceae</taxon>
        <taxon>Rhizophagus</taxon>
    </lineage>
</organism>
<evidence type="ECO:0000313" key="2">
    <source>
        <dbReference type="Proteomes" id="UP000234323"/>
    </source>
</evidence>
<keyword evidence="2" id="KW-1185">Reference proteome</keyword>
<dbReference type="EMBL" id="LLXI01000244">
    <property type="protein sequence ID" value="PKY43268.1"/>
    <property type="molecule type" value="Genomic_DNA"/>
</dbReference>